<feature type="transmembrane region" description="Helical" evidence="8">
    <location>
        <begin position="372"/>
        <end position="391"/>
    </location>
</feature>
<reference evidence="10 11" key="1">
    <citation type="journal article" date="2016" name="Nat. Commun.">
        <title>Thousands of microbial genomes shed light on interconnected biogeochemical processes in an aquifer system.</title>
        <authorList>
            <person name="Anantharaman K."/>
            <person name="Brown C.T."/>
            <person name="Hug L.A."/>
            <person name="Sharon I."/>
            <person name="Castelle C.J."/>
            <person name="Probst A.J."/>
            <person name="Thomas B.C."/>
            <person name="Singh A."/>
            <person name="Wilkins M.J."/>
            <person name="Karaoz U."/>
            <person name="Brodie E.L."/>
            <person name="Williams K.H."/>
            <person name="Hubbard S.S."/>
            <person name="Banfield J.F."/>
        </authorList>
    </citation>
    <scope>NUCLEOTIDE SEQUENCE [LARGE SCALE GENOMIC DNA]</scope>
</reference>
<evidence type="ECO:0000256" key="4">
    <source>
        <dbReference type="ARBA" id="ARBA00022679"/>
    </source>
</evidence>
<dbReference type="PANTHER" id="PTHR33908:SF11">
    <property type="entry name" value="MEMBRANE PROTEIN"/>
    <property type="match status" value="1"/>
</dbReference>
<dbReference type="AlphaFoldDB" id="A0A1F7WJV9"/>
<dbReference type="GO" id="GO:0009103">
    <property type="term" value="P:lipopolysaccharide biosynthetic process"/>
    <property type="evidence" value="ECO:0007669"/>
    <property type="project" value="UniProtKB-ARBA"/>
</dbReference>
<sequence length="570" mass="64098">MGTFFKKTKVILLLILAAAAFLRLWNLDKVPVSLFSDELDVGYQAYSILKTGKDYFGNPWPIHFQSYADVRTPLYIYSSVPSVAAFGITAWGLRLPASFFGILGVFAIFLLVAEISKSERLGLFAASLLALSSWHIQYSRAAFEATMLLAFMLFGLYFFFKSINSQKGIWKAVLLLVLTPYIYSTAKLFVPALLIFLFFLYKRQLLKLPSPELVKATVAGLVVGVPIVISTLFGGGAHRFGYLSVFTDPTTESQSSYARLTDVQAEGPQRGLFQKVESYLIHNKYTYWLEKVSQNYFKSFSTEFLFVEGDLNLRHSISGVGQFYKVEALGLILGMILFFVFFKDRRIRAFVAFWILVGAIPSAITRDGAAHASRLILILPPLTFLIAYGFIQGVKLIPDNLRSLSMVGLVILFAINFWSYQHNFWVHNPWNSQRPWNAGYSEMIEMAKRYEGVYEKIIISNADQPPQIFFAAYYPVDPELWQKGLSQAPIEGFGVLPNLRAFYFGQVGEEGLKGLSKVLAEDTIYIAAAREWEANLLRQPGKAPEGLRLVGSVSFPSGEPAFYALVKEEN</sequence>
<evidence type="ECO:0000313" key="11">
    <source>
        <dbReference type="Proteomes" id="UP000176198"/>
    </source>
</evidence>
<keyword evidence="7 8" id="KW-0472">Membrane</keyword>
<feature type="transmembrane region" description="Helical" evidence="8">
    <location>
        <begin position="403"/>
        <end position="420"/>
    </location>
</feature>
<evidence type="ECO:0000313" key="10">
    <source>
        <dbReference type="EMBL" id="OGM03123.1"/>
    </source>
</evidence>
<evidence type="ECO:0000256" key="7">
    <source>
        <dbReference type="ARBA" id="ARBA00023136"/>
    </source>
</evidence>
<dbReference type="InterPro" id="IPR050297">
    <property type="entry name" value="LipidA_mod_glycosyltrf_83"/>
</dbReference>
<dbReference type="Pfam" id="PF13231">
    <property type="entry name" value="PMT_2"/>
    <property type="match status" value="1"/>
</dbReference>
<evidence type="ECO:0000256" key="1">
    <source>
        <dbReference type="ARBA" id="ARBA00004651"/>
    </source>
</evidence>
<feature type="transmembrane region" description="Helical" evidence="8">
    <location>
        <begin position="142"/>
        <end position="160"/>
    </location>
</feature>
<accession>A0A1F7WJV9</accession>
<evidence type="ECO:0000256" key="6">
    <source>
        <dbReference type="ARBA" id="ARBA00022989"/>
    </source>
</evidence>
<keyword evidence="6 8" id="KW-1133">Transmembrane helix</keyword>
<feature type="domain" description="Glycosyltransferase RgtA/B/C/D-like" evidence="9">
    <location>
        <begin position="83"/>
        <end position="227"/>
    </location>
</feature>
<feature type="transmembrane region" description="Helical" evidence="8">
    <location>
        <begin position="172"/>
        <end position="201"/>
    </location>
</feature>
<comment type="caution">
    <text evidence="10">The sequence shown here is derived from an EMBL/GenBank/DDBJ whole genome shotgun (WGS) entry which is preliminary data.</text>
</comment>
<comment type="subcellular location">
    <subcellularLocation>
        <location evidence="1">Cell membrane</location>
        <topology evidence="1">Multi-pass membrane protein</topology>
    </subcellularLocation>
</comment>
<feature type="transmembrane region" description="Helical" evidence="8">
    <location>
        <begin position="95"/>
        <end position="113"/>
    </location>
</feature>
<dbReference type="InterPro" id="IPR038731">
    <property type="entry name" value="RgtA/B/C-like"/>
</dbReference>
<gene>
    <name evidence="10" type="ORF">A2115_03470</name>
</gene>
<protein>
    <recommendedName>
        <fullName evidence="9">Glycosyltransferase RgtA/B/C/D-like domain-containing protein</fullName>
    </recommendedName>
</protein>
<keyword evidence="5 8" id="KW-0812">Transmembrane</keyword>
<organism evidence="10 11">
    <name type="scientific">Candidatus Woesebacteria bacterium GWA1_41_8</name>
    <dbReference type="NCBI Taxonomy" id="1802471"/>
    <lineage>
        <taxon>Bacteria</taxon>
        <taxon>Candidatus Woeseibacteriota</taxon>
    </lineage>
</organism>
<feature type="transmembrane region" description="Helical" evidence="8">
    <location>
        <begin position="213"/>
        <end position="233"/>
    </location>
</feature>
<evidence type="ECO:0000259" key="9">
    <source>
        <dbReference type="Pfam" id="PF13231"/>
    </source>
</evidence>
<keyword evidence="3" id="KW-0328">Glycosyltransferase</keyword>
<dbReference type="GO" id="GO:0005886">
    <property type="term" value="C:plasma membrane"/>
    <property type="evidence" value="ECO:0007669"/>
    <property type="project" value="UniProtKB-SubCell"/>
</dbReference>
<dbReference type="Proteomes" id="UP000176198">
    <property type="component" value="Unassembled WGS sequence"/>
</dbReference>
<keyword evidence="2" id="KW-1003">Cell membrane</keyword>
<dbReference type="PANTHER" id="PTHR33908">
    <property type="entry name" value="MANNOSYLTRANSFERASE YKCB-RELATED"/>
    <property type="match status" value="1"/>
</dbReference>
<dbReference type="GO" id="GO:0016763">
    <property type="term" value="F:pentosyltransferase activity"/>
    <property type="evidence" value="ECO:0007669"/>
    <property type="project" value="TreeGrafter"/>
</dbReference>
<dbReference type="STRING" id="1802471.A2115_03470"/>
<proteinExistence type="predicted"/>
<evidence type="ECO:0000256" key="3">
    <source>
        <dbReference type="ARBA" id="ARBA00022676"/>
    </source>
</evidence>
<evidence type="ECO:0000256" key="2">
    <source>
        <dbReference type="ARBA" id="ARBA00022475"/>
    </source>
</evidence>
<feature type="transmembrane region" description="Helical" evidence="8">
    <location>
        <begin position="323"/>
        <end position="341"/>
    </location>
</feature>
<feature type="transmembrane region" description="Helical" evidence="8">
    <location>
        <begin position="347"/>
        <end position="365"/>
    </location>
</feature>
<evidence type="ECO:0000256" key="8">
    <source>
        <dbReference type="SAM" id="Phobius"/>
    </source>
</evidence>
<evidence type="ECO:0000256" key="5">
    <source>
        <dbReference type="ARBA" id="ARBA00022692"/>
    </source>
</evidence>
<name>A0A1F7WJV9_9BACT</name>
<dbReference type="EMBL" id="MGFJ01000006">
    <property type="protein sequence ID" value="OGM03123.1"/>
    <property type="molecule type" value="Genomic_DNA"/>
</dbReference>
<keyword evidence="4" id="KW-0808">Transferase</keyword>